<dbReference type="EMBL" id="AM398681">
    <property type="protein sequence ID" value="CAL43664.1"/>
    <property type="molecule type" value="Genomic_DNA"/>
</dbReference>
<accession>A6GZZ1</accession>
<dbReference type="OrthoDB" id="9883055at2"/>
<evidence type="ECO:0000313" key="2">
    <source>
        <dbReference type="Proteomes" id="UP000006394"/>
    </source>
</evidence>
<name>A6GZZ1_FLAPJ</name>
<sequence>MKSFIIKYNKPIIITASITVLQLIWGFDPKFSVINLIWLFL</sequence>
<dbReference type="Proteomes" id="UP000006394">
    <property type="component" value="Chromosome"/>
</dbReference>
<dbReference type="KEGG" id="fps:FP1597"/>
<evidence type="ECO:0000313" key="1">
    <source>
        <dbReference type="EMBL" id="CAL43664.1"/>
    </source>
</evidence>
<protein>
    <submittedName>
        <fullName evidence="1">Uncharacterized protein</fullName>
    </submittedName>
</protein>
<reference evidence="1 2" key="1">
    <citation type="journal article" date="2007" name="Nat. Biotechnol.">
        <title>Complete genome sequence of the fish pathogen Flavobacterium psychrophilum.</title>
        <authorList>
            <person name="Duchaud E."/>
            <person name="Boussaha M."/>
            <person name="Loux V."/>
            <person name="Bernardet J.F."/>
            <person name="Michel C."/>
            <person name="Kerouault B."/>
            <person name="Mondot S."/>
            <person name="Nicolas P."/>
            <person name="Bossy R."/>
            <person name="Caron C."/>
            <person name="Bessieres P."/>
            <person name="Gibrat J.F."/>
            <person name="Claverol S."/>
            <person name="Dumetz F."/>
            <person name="Le Henaff M."/>
            <person name="Benmansour A."/>
        </authorList>
    </citation>
    <scope>NUCLEOTIDE SEQUENCE [LARGE SCALE GENOMIC DNA]</scope>
    <source>
        <strain evidence="2">ATCC 49511 / DSM 21280 / CIP 103535 / JIP02/86</strain>
    </source>
</reference>
<organism evidence="1 2">
    <name type="scientific">Flavobacterium psychrophilum (strain ATCC 49511 / DSM 21280 / CIP 103535 / JIP02/86)</name>
    <dbReference type="NCBI Taxonomy" id="402612"/>
    <lineage>
        <taxon>Bacteria</taxon>
        <taxon>Pseudomonadati</taxon>
        <taxon>Bacteroidota</taxon>
        <taxon>Flavobacteriia</taxon>
        <taxon>Flavobacteriales</taxon>
        <taxon>Flavobacteriaceae</taxon>
        <taxon>Flavobacterium</taxon>
    </lineage>
</organism>
<proteinExistence type="predicted"/>
<dbReference type="HOGENOM" id="CLU_3270400_0_0_10"/>
<dbReference type="EnsemblBacteria" id="CAL43664">
    <property type="protein sequence ID" value="CAL43664"/>
    <property type="gene ID" value="FP1597"/>
</dbReference>
<keyword evidence="2" id="KW-1185">Reference proteome</keyword>
<gene>
    <name evidence="1" type="ordered locus">FP1597</name>
</gene>
<dbReference type="AlphaFoldDB" id="A6GZZ1"/>